<evidence type="ECO:0000256" key="28">
    <source>
        <dbReference type="ARBA" id="ARBA00048386"/>
    </source>
</evidence>
<evidence type="ECO:0000256" key="11">
    <source>
        <dbReference type="ARBA" id="ARBA00022674"/>
    </source>
</evidence>
<keyword evidence="33" id="KW-0479">Metal-binding</keyword>
<evidence type="ECO:0000256" key="31">
    <source>
        <dbReference type="ARBA" id="ARBA00049531"/>
    </source>
</evidence>
<evidence type="ECO:0000313" key="38">
    <source>
        <dbReference type="EMBL" id="JAI01257.1"/>
    </source>
</evidence>
<keyword evidence="16" id="KW-0443">Lipid metabolism</keyword>
<keyword evidence="13" id="KW-0378">Hydrolase</keyword>
<keyword evidence="33" id="KW-0106">Calcium</keyword>
<comment type="catalytic activity">
    <reaction evidence="26">
        <text>1,2,3-tributanoylglycerol + H2O = dibutanoylglycerol + butanoate + H(+)</text>
        <dbReference type="Rhea" id="RHEA:40475"/>
        <dbReference type="ChEBI" id="CHEBI:15377"/>
        <dbReference type="ChEBI" id="CHEBI:15378"/>
        <dbReference type="ChEBI" id="CHEBI:17968"/>
        <dbReference type="ChEBI" id="CHEBI:35020"/>
        <dbReference type="ChEBI" id="CHEBI:76478"/>
    </reaction>
    <physiologicalReaction direction="left-to-right" evidence="26">
        <dbReference type="Rhea" id="RHEA:40476"/>
    </physiologicalReaction>
</comment>
<comment type="catalytic activity">
    <reaction evidence="23">
        <text>1,2-dihexadecanoyl-sn-glycero-3-phosphocholine + H2O = hexadecanoyl-sn-glycero-3-phosphocholine + hexadecanoate + H(+)</text>
        <dbReference type="Rhea" id="RHEA:41384"/>
        <dbReference type="ChEBI" id="CHEBI:7896"/>
        <dbReference type="ChEBI" id="CHEBI:15377"/>
        <dbReference type="ChEBI" id="CHEBI:15378"/>
        <dbReference type="ChEBI" id="CHEBI:64563"/>
        <dbReference type="ChEBI" id="CHEBI:72999"/>
    </reaction>
    <physiologicalReaction direction="left-to-right" evidence="23">
        <dbReference type="Rhea" id="RHEA:41385"/>
    </physiologicalReaction>
</comment>
<evidence type="ECO:0000256" key="21">
    <source>
        <dbReference type="ARBA" id="ARBA00045615"/>
    </source>
</evidence>
<evidence type="ECO:0000256" key="4">
    <source>
        <dbReference type="ARBA" id="ARBA00010701"/>
    </source>
</evidence>
<dbReference type="PANTHER" id="PTHR11610:SF2">
    <property type="entry name" value="HEPATIC TRIACYLGLYCEROL LIPASE"/>
    <property type="match status" value="1"/>
</dbReference>
<evidence type="ECO:0000256" key="26">
    <source>
        <dbReference type="ARBA" id="ARBA00048377"/>
    </source>
</evidence>
<name>A0A0E9XFS5_ANGAN</name>
<feature type="signal peptide" evidence="36">
    <location>
        <begin position="1"/>
        <end position="19"/>
    </location>
</feature>
<keyword evidence="15" id="KW-0442">Lipid degradation</keyword>
<dbReference type="Gene3D" id="2.60.60.20">
    <property type="entry name" value="PLAT/LH2 domain"/>
    <property type="match status" value="1"/>
</dbReference>
<dbReference type="PANTHER" id="PTHR11610">
    <property type="entry name" value="LIPASE"/>
    <property type="match status" value="1"/>
</dbReference>
<comment type="catalytic activity">
    <reaction evidence="28">
        <text>1,2,3-tri-(9Z-octadecenoyl)-glycerol + H2O = di-(9Z)-octadecenoylglycerol + (9Z)-octadecenoate + H(+)</text>
        <dbReference type="Rhea" id="RHEA:38575"/>
        <dbReference type="ChEBI" id="CHEBI:15377"/>
        <dbReference type="ChEBI" id="CHEBI:15378"/>
        <dbReference type="ChEBI" id="CHEBI:30823"/>
        <dbReference type="ChEBI" id="CHEBI:53753"/>
        <dbReference type="ChEBI" id="CHEBI:75945"/>
    </reaction>
    <physiologicalReaction direction="left-to-right" evidence="28">
        <dbReference type="Rhea" id="RHEA:38576"/>
    </physiologicalReaction>
</comment>
<sequence>MGILRCLILLLVIYHLSEGRRTRGNGTDNRETRGHLRVKAPYVQRSSFLLYSDGDSVEEACPILPFQPHTLESCQFNASNPLIIIIHGWSVDGMMEHWVPKLARTLKSSLRDVNVLITDWIPLAHQHYPIAAQNTRVVGREIGRLLQWLEERSHFPPEKAHLIGYSLGAHVSGFAGSYFTGSSKIGRITGLDPAGPLFEGMSYTDRLSPDDAIFVDAIHTFTQEHLGLSVGIKQPVAHFDFYPNGGTSQPGCHFKNLYEHISQYGLLGFQQTMKCAHERSVHLFIDSLLHEDKQSTAYHCKDDSSFDKGVCLDCRRNRCNTLGYNIKRVRTGTSKRLFLKTRSRMPYKVYHYQFKIQFLNQIEHIEPSLTISLIGTKHENENLPITFVEEISGNKTYTFLITLDSDIGELLMLKFHWEGSAVWANLWNKMQTIMPWSKRRKAPELTVGKIRVKSGETQKKTSFCAQTDDAKHIPASQEKVFVRCERARGRSHGRMYS</sequence>
<dbReference type="FunFam" id="2.60.60.20:FF:000010">
    <property type="entry name" value="hepatic triacylglycerol lipase"/>
    <property type="match status" value="1"/>
</dbReference>
<comment type="catalytic activity">
    <reaction evidence="22">
        <text>1,2-di-(9Z-octadecenoyl)-sn-glycero-3-phosphocholine + H2O = (9Z-octadecenoyl)-sn-glycero-3-phosphocholine + (9Z)-octadecenoate + H(+)</text>
        <dbReference type="Rhea" id="RHEA:38699"/>
        <dbReference type="ChEBI" id="CHEBI:15377"/>
        <dbReference type="ChEBI" id="CHEBI:15378"/>
        <dbReference type="ChEBI" id="CHEBI:30823"/>
        <dbReference type="ChEBI" id="CHEBI:74669"/>
        <dbReference type="ChEBI" id="CHEBI:76083"/>
    </reaction>
    <physiologicalReaction direction="left-to-right" evidence="22">
        <dbReference type="Rhea" id="RHEA:38700"/>
    </physiologicalReaction>
</comment>
<dbReference type="CDD" id="cd01758">
    <property type="entry name" value="PLAT_LPL"/>
    <property type="match status" value="1"/>
</dbReference>
<comment type="caution">
    <text evidence="34">Lacks conserved residue(s) required for the propagation of feature annotation.</text>
</comment>
<dbReference type="CDD" id="cd00707">
    <property type="entry name" value="Pancreat_lipase_like"/>
    <property type="match status" value="1"/>
</dbReference>
<evidence type="ECO:0000256" key="25">
    <source>
        <dbReference type="ARBA" id="ARBA00048284"/>
    </source>
</evidence>
<evidence type="ECO:0000256" key="23">
    <source>
        <dbReference type="ARBA" id="ARBA00047668"/>
    </source>
</evidence>
<evidence type="ECO:0000256" key="7">
    <source>
        <dbReference type="ARBA" id="ARBA00013274"/>
    </source>
</evidence>
<dbReference type="PRINTS" id="PR00821">
    <property type="entry name" value="TAGLIPASE"/>
</dbReference>
<evidence type="ECO:0000256" key="6">
    <source>
        <dbReference type="ARBA" id="ARBA00013179"/>
    </source>
</evidence>
<dbReference type="AlphaFoldDB" id="A0A0E9XFS5"/>
<dbReference type="SUPFAM" id="SSF49723">
    <property type="entry name" value="Lipase/lipooxygenase domain (PLAT/LH2 domain)"/>
    <property type="match status" value="1"/>
</dbReference>
<feature type="domain" description="PLAT" evidence="37">
    <location>
        <begin position="350"/>
        <end position="483"/>
    </location>
</feature>
<evidence type="ECO:0000256" key="34">
    <source>
        <dbReference type="PROSITE-ProRule" id="PRU00152"/>
    </source>
</evidence>
<dbReference type="Pfam" id="PF01477">
    <property type="entry name" value="PLAT"/>
    <property type="match status" value="1"/>
</dbReference>
<feature type="active site" description="Charge relay system" evidence="32">
    <location>
        <position position="192"/>
    </location>
</feature>
<evidence type="ECO:0000256" key="24">
    <source>
        <dbReference type="ARBA" id="ARBA00047699"/>
    </source>
</evidence>
<dbReference type="InterPro" id="IPR013818">
    <property type="entry name" value="Lipase"/>
</dbReference>
<dbReference type="EC" id="3.1.1.3" evidence="8"/>
<dbReference type="PIRSF" id="PIRSF000865">
    <property type="entry name" value="Lipoprotein_lipase_LIPH"/>
    <property type="match status" value="1"/>
</dbReference>
<dbReference type="InterPro" id="IPR000734">
    <property type="entry name" value="TAG_lipase"/>
</dbReference>
<dbReference type="GO" id="GO:0034185">
    <property type="term" value="F:apolipoprotein binding"/>
    <property type="evidence" value="ECO:0007669"/>
    <property type="project" value="TreeGrafter"/>
</dbReference>
<dbReference type="Pfam" id="PF00151">
    <property type="entry name" value="Lipase"/>
    <property type="match status" value="1"/>
</dbReference>
<dbReference type="FunFam" id="3.40.50.1820:FF:000441">
    <property type="entry name" value="Lipoprotein lipase"/>
    <property type="match status" value="1"/>
</dbReference>
<dbReference type="EMBL" id="GBXM01007321">
    <property type="protein sequence ID" value="JAI01257.1"/>
    <property type="molecule type" value="Transcribed_RNA"/>
</dbReference>
<dbReference type="EC" id="3.1.1.32" evidence="6"/>
<evidence type="ECO:0000256" key="20">
    <source>
        <dbReference type="ARBA" id="ARBA00031180"/>
    </source>
</evidence>
<comment type="catalytic activity">
    <reaction evidence="1">
        <text>a 1,2-diacyl-sn-glycero-3-phosphocholine + H2O = a 2-acyl-sn-glycero-3-phosphocholine + a fatty acid + H(+)</text>
        <dbReference type="Rhea" id="RHEA:18689"/>
        <dbReference type="ChEBI" id="CHEBI:15377"/>
        <dbReference type="ChEBI" id="CHEBI:15378"/>
        <dbReference type="ChEBI" id="CHEBI:28868"/>
        <dbReference type="ChEBI" id="CHEBI:57643"/>
        <dbReference type="ChEBI" id="CHEBI:57875"/>
        <dbReference type="EC" id="3.1.1.32"/>
    </reaction>
</comment>
<dbReference type="PROSITE" id="PS50095">
    <property type="entry name" value="PLAT"/>
    <property type="match status" value="1"/>
</dbReference>
<comment type="catalytic activity">
    <reaction evidence="27">
        <text>1,2-di-(9Z-octadecenoyl)-sn-glycerol + H2O = 2-(9Z-octadecenoyl)-glycerol + (9Z)-octadecenoate + H(+)</text>
        <dbReference type="Rhea" id="RHEA:38511"/>
        <dbReference type="ChEBI" id="CHEBI:15377"/>
        <dbReference type="ChEBI" id="CHEBI:15378"/>
        <dbReference type="ChEBI" id="CHEBI:30823"/>
        <dbReference type="ChEBI" id="CHEBI:52333"/>
        <dbReference type="ChEBI" id="CHEBI:73990"/>
    </reaction>
    <physiologicalReaction direction="left-to-right" evidence="27">
        <dbReference type="Rhea" id="RHEA:38512"/>
    </physiologicalReaction>
</comment>
<reference evidence="38" key="1">
    <citation type="submission" date="2014-11" db="EMBL/GenBank/DDBJ databases">
        <authorList>
            <person name="Amaro Gonzalez C."/>
        </authorList>
    </citation>
    <scope>NUCLEOTIDE SEQUENCE</scope>
</reference>
<reference evidence="38" key="2">
    <citation type="journal article" date="2015" name="Fish Shellfish Immunol.">
        <title>Early steps in the European eel (Anguilla anguilla)-Vibrio vulnificus interaction in the gills: Role of the RtxA13 toxin.</title>
        <authorList>
            <person name="Callol A."/>
            <person name="Pajuelo D."/>
            <person name="Ebbesson L."/>
            <person name="Teles M."/>
            <person name="MacKenzie S."/>
            <person name="Amaro C."/>
        </authorList>
    </citation>
    <scope>NUCLEOTIDE SEQUENCE</scope>
</reference>
<evidence type="ECO:0000256" key="27">
    <source>
        <dbReference type="ARBA" id="ARBA00048382"/>
    </source>
</evidence>
<feature type="active site" description="Charge relay system" evidence="32">
    <location>
        <position position="277"/>
    </location>
</feature>
<dbReference type="InterPro" id="IPR036392">
    <property type="entry name" value="PLAT/LH2_dom_sf"/>
</dbReference>
<feature type="active site" description="Nucleophile" evidence="32">
    <location>
        <position position="166"/>
    </location>
</feature>
<dbReference type="GO" id="GO:0008970">
    <property type="term" value="F:phospholipase A1 activity"/>
    <property type="evidence" value="ECO:0007669"/>
    <property type="project" value="UniProtKB-EC"/>
</dbReference>
<dbReference type="GO" id="GO:0004465">
    <property type="term" value="F:lipoprotein lipase activity"/>
    <property type="evidence" value="ECO:0007669"/>
    <property type="project" value="TreeGrafter"/>
</dbReference>
<evidence type="ECO:0000256" key="9">
    <source>
        <dbReference type="ARBA" id="ARBA00019624"/>
    </source>
</evidence>
<evidence type="ECO:0000256" key="10">
    <source>
        <dbReference type="ARBA" id="ARBA00022525"/>
    </source>
</evidence>
<accession>A0A0E9XFS5</accession>
<proteinExistence type="inferred from homology"/>
<protein>
    <recommendedName>
        <fullName evidence="9">Hepatic triacylglycerol lipase</fullName>
        <ecNumber evidence="8">3.1.1.3</ecNumber>
        <ecNumber evidence="6">3.1.1.32</ecNumber>
        <ecNumber evidence="7">3.1.1.5</ecNumber>
    </recommendedName>
    <alternativeName>
        <fullName evidence="19">Lipase member C</fullName>
    </alternativeName>
    <alternativeName>
        <fullName evidence="18">Lysophospholipase</fullName>
    </alternativeName>
    <alternativeName>
        <fullName evidence="20">Phospholipase A1</fullName>
    </alternativeName>
</protein>
<comment type="catalytic activity">
    <reaction evidence="24">
        <text>1,3-di-(9Z-octadecenoyl)-glycerol + H2O = 3-(9Z-octadecenoyl)-sn-glycerol + (9Z)-octadecenoate + H(+)</text>
        <dbReference type="Rhea" id="RHEA:38651"/>
        <dbReference type="ChEBI" id="CHEBI:15377"/>
        <dbReference type="ChEBI" id="CHEBI:15378"/>
        <dbReference type="ChEBI" id="CHEBI:30823"/>
        <dbReference type="ChEBI" id="CHEBI:75735"/>
        <dbReference type="ChEBI" id="CHEBI:75938"/>
    </reaction>
    <physiologicalReaction direction="left-to-right" evidence="24">
        <dbReference type="Rhea" id="RHEA:38652"/>
    </physiologicalReaction>
</comment>
<keyword evidence="11" id="KW-0358">Heparin-binding</keyword>
<evidence type="ECO:0000256" key="15">
    <source>
        <dbReference type="ARBA" id="ARBA00022963"/>
    </source>
</evidence>
<feature type="binding site" evidence="33">
    <location>
        <position position="206"/>
    </location>
    <ligand>
        <name>Ca(2+)</name>
        <dbReference type="ChEBI" id="CHEBI:29108"/>
    </ligand>
</feature>
<dbReference type="EC" id="3.1.1.5" evidence="7"/>
<comment type="catalytic activity">
    <reaction evidence="30">
        <text>1,2,3-tri-(9Z-octadecenoyl)-glycerol + H2O = 2,3-di-(9Z)-octadecenoyl-sn-glycerol + (9Z)-octadecenoate + H(+)</text>
        <dbReference type="Rhea" id="RHEA:38391"/>
        <dbReference type="ChEBI" id="CHEBI:15377"/>
        <dbReference type="ChEBI" id="CHEBI:15378"/>
        <dbReference type="ChEBI" id="CHEBI:30823"/>
        <dbReference type="ChEBI" id="CHEBI:53753"/>
        <dbReference type="ChEBI" id="CHEBI:75824"/>
    </reaction>
    <physiologicalReaction direction="left-to-right" evidence="30">
        <dbReference type="Rhea" id="RHEA:38392"/>
    </physiologicalReaction>
</comment>
<evidence type="ECO:0000256" key="19">
    <source>
        <dbReference type="ARBA" id="ARBA00030539"/>
    </source>
</evidence>
<comment type="catalytic activity">
    <reaction evidence="31">
        <text>a 1-acyl-sn-glycero-3-phosphocholine + H2O = sn-glycerol 3-phosphocholine + a fatty acid + H(+)</text>
        <dbReference type="Rhea" id="RHEA:15177"/>
        <dbReference type="ChEBI" id="CHEBI:15377"/>
        <dbReference type="ChEBI" id="CHEBI:15378"/>
        <dbReference type="ChEBI" id="CHEBI:16870"/>
        <dbReference type="ChEBI" id="CHEBI:28868"/>
        <dbReference type="ChEBI" id="CHEBI:58168"/>
        <dbReference type="EC" id="3.1.1.5"/>
    </reaction>
</comment>
<comment type="subunit">
    <text evidence="5">Homodimer.</text>
</comment>
<comment type="subcellular location">
    <subcellularLocation>
        <location evidence="3">Secreted</location>
    </subcellularLocation>
</comment>
<dbReference type="InterPro" id="IPR002333">
    <property type="entry name" value="Lipase_hep"/>
</dbReference>
<evidence type="ECO:0000256" key="16">
    <source>
        <dbReference type="ARBA" id="ARBA00023098"/>
    </source>
</evidence>
<dbReference type="Gene3D" id="3.40.50.1820">
    <property type="entry name" value="alpha/beta hydrolase"/>
    <property type="match status" value="1"/>
</dbReference>
<dbReference type="GO" id="GO:0016042">
    <property type="term" value="P:lipid catabolic process"/>
    <property type="evidence" value="ECO:0007669"/>
    <property type="project" value="UniProtKB-KW"/>
</dbReference>
<dbReference type="InterPro" id="IPR016272">
    <property type="entry name" value="Lipase_LIPH"/>
</dbReference>
<keyword evidence="17" id="KW-0325">Glycoprotein</keyword>
<evidence type="ECO:0000256" key="12">
    <source>
        <dbReference type="ARBA" id="ARBA00022729"/>
    </source>
</evidence>
<evidence type="ECO:0000259" key="37">
    <source>
        <dbReference type="PROSITE" id="PS50095"/>
    </source>
</evidence>
<keyword evidence="12 36" id="KW-0732">Signal</keyword>
<dbReference type="SUPFAM" id="SSF53474">
    <property type="entry name" value="alpha/beta-Hydrolases"/>
    <property type="match status" value="1"/>
</dbReference>
<evidence type="ECO:0000256" key="32">
    <source>
        <dbReference type="PIRSR" id="PIRSR000865-1"/>
    </source>
</evidence>
<dbReference type="GO" id="GO:0046872">
    <property type="term" value="F:metal ion binding"/>
    <property type="evidence" value="ECO:0007669"/>
    <property type="project" value="UniProtKB-KW"/>
</dbReference>
<dbReference type="PRINTS" id="PR00824">
    <property type="entry name" value="HEPLIPASE"/>
</dbReference>
<feature type="chain" id="PRO_5002435456" description="Hepatic triacylglycerol lipase" evidence="36">
    <location>
        <begin position="20"/>
        <end position="497"/>
    </location>
</feature>
<evidence type="ECO:0000256" key="33">
    <source>
        <dbReference type="PIRSR" id="PIRSR000865-2"/>
    </source>
</evidence>
<evidence type="ECO:0000256" key="30">
    <source>
        <dbReference type="ARBA" id="ARBA00049452"/>
    </source>
</evidence>
<dbReference type="GO" id="GO:0034364">
    <property type="term" value="C:high-density lipoprotein particle"/>
    <property type="evidence" value="ECO:0007669"/>
    <property type="project" value="UniProtKB-KW"/>
</dbReference>
<dbReference type="GO" id="GO:0008201">
    <property type="term" value="F:heparin binding"/>
    <property type="evidence" value="ECO:0007669"/>
    <property type="project" value="UniProtKB-KW"/>
</dbReference>
<comment type="catalytic activity">
    <reaction evidence="2">
        <text>a triacylglycerol + H2O = a diacylglycerol + a fatty acid + H(+)</text>
        <dbReference type="Rhea" id="RHEA:12044"/>
        <dbReference type="ChEBI" id="CHEBI:15377"/>
        <dbReference type="ChEBI" id="CHEBI:15378"/>
        <dbReference type="ChEBI" id="CHEBI:17855"/>
        <dbReference type="ChEBI" id="CHEBI:18035"/>
        <dbReference type="ChEBI" id="CHEBI:28868"/>
        <dbReference type="EC" id="3.1.1.3"/>
    </reaction>
</comment>
<evidence type="ECO:0000256" key="2">
    <source>
        <dbReference type="ARBA" id="ARBA00001024"/>
    </source>
</evidence>
<comment type="catalytic activity">
    <reaction evidence="25">
        <text>1-(9Z-octadecenoyl)-sn-glycero-3-phospho-L-serine + H2O = sn-glycero-3-phospho-L-serine + (9Z)-octadecenoate + H(+)</text>
        <dbReference type="Rhea" id="RHEA:40499"/>
        <dbReference type="ChEBI" id="CHEBI:15377"/>
        <dbReference type="ChEBI" id="CHEBI:15378"/>
        <dbReference type="ChEBI" id="CHEBI:30823"/>
        <dbReference type="ChEBI" id="CHEBI:64765"/>
        <dbReference type="ChEBI" id="CHEBI:74617"/>
    </reaction>
    <physiologicalReaction direction="left-to-right" evidence="25">
        <dbReference type="Rhea" id="RHEA:40500"/>
    </physiologicalReaction>
</comment>
<evidence type="ECO:0000256" key="35">
    <source>
        <dbReference type="RuleBase" id="RU004262"/>
    </source>
</evidence>
<evidence type="ECO:0000256" key="36">
    <source>
        <dbReference type="SAM" id="SignalP"/>
    </source>
</evidence>
<evidence type="ECO:0000256" key="5">
    <source>
        <dbReference type="ARBA" id="ARBA00011738"/>
    </source>
</evidence>
<keyword evidence="14" id="KW-0345">HDL</keyword>
<comment type="similarity">
    <text evidence="4 35">Belongs to the AB hydrolase superfamily. Lipase family.</text>
</comment>
<evidence type="ECO:0000256" key="29">
    <source>
        <dbReference type="ARBA" id="ARBA00048656"/>
    </source>
</evidence>
<evidence type="ECO:0000256" key="3">
    <source>
        <dbReference type="ARBA" id="ARBA00004613"/>
    </source>
</evidence>
<comment type="catalytic activity">
    <reaction evidence="29">
        <text>1-hexadecanoyl-sn-glycero-3-phosphocholine + H2O = sn-glycerol 3-phosphocholine + hexadecanoate + H(+)</text>
        <dbReference type="Rhea" id="RHEA:40435"/>
        <dbReference type="ChEBI" id="CHEBI:7896"/>
        <dbReference type="ChEBI" id="CHEBI:15377"/>
        <dbReference type="ChEBI" id="CHEBI:15378"/>
        <dbReference type="ChEBI" id="CHEBI:16870"/>
        <dbReference type="ChEBI" id="CHEBI:72998"/>
    </reaction>
    <physiologicalReaction direction="left-to-right" evidence="29">
        <dbReference type="Rhea" id="RHEA:40436"/>
    </physiologicalReaction>
</comment>
<evidence type="ECO:0000256" key="1">
    <source>
        <dbReference type="ARBA" id="ARBA00000111"/>
    </source>
</evidence>
<evidence type="ECO:0000256" key="22">
    <source>
        <dbReference type="ARBA" id="ARBA00047643"/>
    </source>
</evidence>
<dbReference type="SMART" id="SM00308">
    <property type="entry name" value="LH2"/>
    <property type="match status" value="1"/>
</dbReference>
<evidence type="ECO:0000256" key="13">
    <source>
        <dbReference type="ARBA" id="ARBA00022801"/>
    </source>
</evidence>
<keyword evidence="10" id="KW-0964">Secreted</keyword>
<evidence type="ECO:0000256" key="14">
    <source>
        <dbReference type="ARBA" id="ARBA00022850"/>
    </source>
</evidence>
<dbReference type="InterPro" id="IPR001024">
    <property type="entry name" value="PLAT/LH2_dom"/>
</dbReference>
<evidence type="ECO:0000256" key="17">
    <source>
        <dbReference type="ARBA" id="ARBA00023180"/>
    </source>
</evidence>
<evidence type="ECO:0000256" key="18">
    <source>
        <dbReference type="ARBA" id="ARBA00029723"/>
    </source>
</evidence>
<dbReference type="InterPro" id="IPR033906">
    <property type="entry name" value="Lipase_N"/>
</dbReference>
<dbReference type="ESTHER" id="angan-a0a0e9xfs5">
    <property type="family name" value="Hepatic_Lipase"/>
</dbReference>
<evidence type="ECO:0000256" key="8">
    <source>
        <dbReference type="ARBA" id="ARBA00013279"/>
    </source>
</evidence>
<comment type="function">
    <text evidence="21">Catalyzes the hydrolysis of triglycerides and phospholipids present in circulating plasma lipoproteins, including chylomicrons, intermediate density lipoproteins (IDL), low density lipoproteins (LDL) of large size and high density lipoproteins (HDL), releasing free fatty acids (FFA) and smaller lipoprotein particles. Also exhibits lysophospholipase activity. Can hydrolyze both neutral lipid and phospholipid substrates but shows a greater binding affinity for neutral lipid substrates than phospholipid substrates. In native LDL, preferentially hydrolyzes the phosphatidylcholine species containing polyunsaturated fatty acids at sn-2 position.</text>
</comment>
<organism evidence="38">
    <name type="scientific">Anguilla anguilla</name>
    <name type="common">European freshwater eel</name>
    <name type="synonym">Muraena anguilla</name>
    <dbReference type="NCBI Taxonomy" id="7936"/>
    <lineage>
        <taxon>Eukaryota</taxon>
        <taxon>Metazoa</taxon>
        <taxon>Chordata</taxon>
        <taxon>Craniata</taxon>
        <taxon>Vertebrata</taxon>
        <taxon>Euteleostomi</taxon>
        <taxon>Actinopterygii</taxon>
        <taxon>Neopterygii</taxon>
        <taxon>Teleostei</taxon>
        <taxon>Anguilliformes</taxon>
        <taxon>Anguillidae</taxon>
        <taxon>Anguilla</taxon>
    </lineage>
</organism>
<feature type="binding site" evidence="33">
    <location>
        <position position="211"/>
    </location>
    <ligand>
        <name>Ca(2+)</name>
        <dbReference type="ChEBI" id="CHEBI:29108"/>
    </ligand>
</feature>
<dbReference type="InterPro" id="IPR029058">
    <property type="entry name" value="AB_hydrolase_fold"/>
</dbReference>
<dbReference type="GO" id="GO:0004622">
    <property type="term" value="F:phosphatidylcholine lysophospholipase activity"/>
    <property type="evidence" value="ECO:0007669"/>
    <property type="project" value="UniProtKB-EC"/>
</dbReference>